<name>A0A2P2ITU3_RHIMU</name>
<accession>A0A2P2ITU3</accession>
<proteinExistence type="predicted"/>
<dbReference type="PROSITE" id="PS51257">
    <property type="entry name" value="PROKAR_LIPOPROTEIN"/>
    <property type="match status" value="1"/>
</dbReference>
<evidence type="ECO:0000313" key="1">
    <source>
        <dbReference type="EMBL" id="MBW84626.1"/>
    </source>
</evidence>
<protein>
    <submittedName>
        <fullName evidence="1">Uncharacterized protein</fullName>
    </submittedName>
</protein>
<dbReference type="EMBL" id="GGEC01004143">
    <property type="protein sequence ID" value="MBW84626.1"/>
    <property type="molecule type" value="Transcribed_RNA"/>
</dbReference>
<organism evidence="1">
    <name type="scientific">Rhizophora mucronata</name>
    <name type="common">Asiatic mangrove</name>
    <dbReference type="NCBI Taxonomy" id="61149"/>
    <lineage>
        <taxon>Eukaryota</taxon>
        <taxon>Viridiplantae</taxon>
        <taxon>Streptophyta</taxon>
        <taxon>Embryophyta</taxon>
        <taxon>Tracheophyta</taxon>
        <taxon>Spermatophyta</taxon>
        <taxon>Magnoliopsida</taxon>
        <taxon>eudicotyledons</taxon>
        <taxon>Gunneridae</taxon>
        <taxon>Pentapetalae</taxon>
        <taxon>rosids</taxon>
        <taxon>fabids</taxon>
        <taxon>Malpighiales</taxon>
        <taxon>Rhizophoraceae</taxon>
        <taxon>Rhizophora</taxon>
    </lineage>
</organism>
<sequence length="85" mass="9929">MPPQSTKANLTGREKSFWHHSSQILCGIWTMACLKLHFFPSFSKHRSCLPFGHFWISASLYPLIFLSKHLARRHHFQQPSPRPSI</sequence>
<reference evidence="1" key="1">
    <citation type="submission" date="2018-02" db="EMBL/GenBank/DDBJ databases">
        <title>Rhizophora mucronata_Transcriptome.</title>
        <authorList>
            <person name="Meera S.P."/>
            <person name="Sreeshan A."/>
            <person name="Augustine A."/>
        </authorList>
    </citation>
    <scope>NUCLEOTIDE SEQUENCE</scope>
    <source>
        <tissue evidence="1">Leaf</tissue>
    </source>
</reference>
<dbReference type="AlphaFoldDB" id="A0A2P2ITU3"/>